<accession>A0ABV5FF95</accession>
<keyword evidence="3" id="KW-1185">Reference proteome</keyword>
<dbReference type="SUPFAM" id="SSF49299">
    <property type="entry name" value="PKD domain"/>
    <property type="match status" value="1"/>
</dbReference>
<dbReference type="Proteomes" id="UP001589585">
    <property type="component" value="Unassembled WGS sequence"/>
</dbReference>
<sequence length="1722" mass="186600">MDLLMLNRFVLKWCFFILCISSGLSAFAQLNKTHYIPPLTESGENSSLPRDHYIYISTPKTASIPFTIKPVGLGSGRYITGIVSNTAPYIHYIGNGRDTQLFTNADQTSKITSNKGYIIEAQDVIYVSIRANAGSQAGALVSKGQAALGTTFRVGSYTNENPQDNYLNFVSVMATEDHTQVTFSDLPTNLIIENYSGPLPIVLILNKGESYTLATNSSKSIVNRDGLIGCLVSADKAIVVNCGSANGSFHNGSARDYGVDQIVGLTKVGKDYIFVKGDGQNGWENVLIVAHFNNTTISINGNIPIKTINAGEYYLIEGNQYSSKGNMYVQTSQPVFAYQGVGATNSEANQGLFFVPPLSCENRGNLDNIAHIQSIGTTTYTGGISIVTKTGATVSINNSPIASFSATGPNAVSGNTEYVTYKVTGLTGNISVQSTDELYCAYFNFNGAATSGSFYSGFPSPPEINFDTTFSTLGICIPNVILEVANMGNFDRIEWFYDDGKGSGFQTTNSNLPQFIPTAPGTYKLIGKLDCSGLTLESIEVPVSICPDDVDNDGIPDNIDVDNDNDGILNCTESYGNKAIDLSNPFNDTITTPDGNYIYFGTLSTLGNTATNPYMGATDGTFMTEVPSNNSTLETSATYHLEIDKPLNLRLEYASSNLLGNGFLTRDGEFTIRVPNTRTLTLLDPDDQLLVDTNFDGIYEADVTQVSAFEIRFKLKAASLPIGAGTFSFHANAVDEITYIHKNTSDTKSNQATFKLTVTCMAKDTDKDGIEDALDLDSDNDGIPDFIEYRGVYMPLSGSDADANGLDDVYDINEMPLDSDGDGIYDFYDLDSDNDGIYDIVESGSALLDTNSDGMIDGSSFGTNGWANAAETTPDSNEMGYVLSDLDGDGLFNYIDGDADGDGCSDVIEAGFSDANNDRYLGDITPAVNVFGLVTNASDGYTLAHSNYLTAAPITITTQPINTEVCALADTSIFVISNTVDSIQWEISTDGINWTPVSDNANYSNSQTPTLNITATPFAFNTNKYRAFLNVSGNSCGFYTDEIELTVLPQPLVNPLVTLIQCDDEDPSALGFSAFNLTEANDKISTNAANETFSYFLTESAANSGDITSPDYIDNPLAFTNSIINSDAVWARVTSSLGCASTSKIVLNVSTTAIPSSFLEKFTQCDDFLDTDGNDNSSNDDRDGIATFDFSSVTALILSQIPSGQNPLPPRYYRNETDALAEVNEIINTSNYRNIGYPGSQYIYVRVDSALSNDCLGLGAHILLTVETLPTANPVTIARQCDYDVSDSVLSVPFDTSSLENDILKGQNPTDVSISYFNHNGTPLLYADGTPVTSPIQNTFLTENQTITIRVTNNTASDCYDETKVQFAVDAQPIIANTVPDQLFCDDGLDGTDKNDGYHRFDTTSFKSTILGTQTDMKIFFDYVDDHGATISESPTLPNPLTSGNQTVFVKVFNPLNPNCSANTTISLNVIPIPDFIIDKEEIVCSSDPTFTVTLEPVQTNLSGVFNYEWTLQDGTSLSNAKTLSVSTPGDYTVTLTDPITNCSNSETVSVKASELASITLEDLEINDFSEHNTVTIKNPNNLGSGIYQFALEAKDGSLVYPFQNQPFFTDVRAGLYTLFVKDVVCGTVALDVSVVGYLKYFTPNGDGIHDTWHIKGLSTSFQFKTIIYIFDRYGKLLKELHPLEDGWNGTFNGEVLPNDDYWFKVVLEDGRLFMGHFTLKR</sequence>
<evidence type="ECO:0000313" key="3">
    <source>
        <dbReference type="Proteomes" id="UP001589585"/>
    </source>
</evidence>
<dbReference type="NCBIfam" id="TIGR04131">
    <property type="entry name" value="Bac_Flav_CTERM"/>
    <property type="match status" value="1"/>
</dbReference>
<dbReference type="RefSeq" id="WP_379862371.1">
    <property type="nucleotide sequence ID" value="NZ_JBHMFC010000104.1"/>
</dbReference>
<dbReference type="InterPro" id="IPR013783">
    <property type="entry name" value="Ig-like_fold"/>
</dbReference>
<dbReference type="InterPro" id="IPR026341">
    <property type="entry name" value="T9SS_type_B"/>
</dbReference>
<gene>
    <name evidence="2" type="ORF">ACFFU9_15370</name>
</gene>
<comment type="caution">
    <text evidence="2">The sequence shown here is derived from an EMBL/GenBank/DDBJ whole genome shotgun (WGS) entry which is preliminary data.</text>
</comment>
<keyword evidence="1" id="KW-0732">Signal</keyword>
<dbReference type="EMBL" id="JBHMFC010000104">
    <property type="protein sequence ID" value="MFB9058123.1"/>
    <property type="molecule type" value="Genomic_DNA"/>
</dbReference>
<dbReference type="Pfam" id="PF13585">
    <property type="entry name" value="CHU_C"/>
    <property type="match status" value="1"/>
</dbReference>
<name>A0ABV5FF95_9FLAO</name>
<evidence type="ECO:0000313" key="2">
    <source>
        <dbReference type="EMBL" id="MFB9058123.1"/>
    </source>
</evidence>
<feature type="chain" id="PRO_5046476185" evidence="1">
    <location>
        <begin position="29"/>
        <end position="1722"/>
    </location>
</feature>
<feature type="signal peptide" evidence="1">
    <location>
        <begin position="1"/>
        <end position="28"/>
    </location>
</feature>
<proteinExistence type="predicted"/>
<protein>
    <submittedName>
        <fullName evidence="2">T9SS type B sorting domain-containing protein</fullName>
    </submittedName>
</protein>
<dbReference type="InterPro" id="IPR035986">
    <property type="entry name" value="PKD_dom_sf"/>
</dbReference>
<dbReference type="Gene3D" id="2.60.40.10">
    <property type="entry name" value="Immunoglobulins"/>
    <property type="match status" value="1"/>
</dbReference>
<reference evidence="2 3" key="1">
    <citation type="submission" date="2024-09" db="EMBL/GenBank/DDBJ databases">
        <authorList>
            <person name="Sun Q."/>
            <person name="Mori K."/>
        </authorList>
    </citation>
    <scope>NUCLEOTIDE SEQUENCE [LARGE SCALE GENOMIC DNA]</scope>
    <source>
        <strain evidence="2 3">CECT 8622</strain>
    </source>
</reference>
<evidence type="ECO:0000256" key="1">
    <source>
        <dbReference type="SAM" id="SignalP"/>
    </source>
</evidence>
<organism evidence="2 3">
    <name type="scientific">Mariniflexile ostreae</name>
    <dbReference type="NCBI Taxonomy" id="1520892"/>
    <lineage>
        <taxon>Bacteria</taxon>
        <taxon>Pseudomonadati</taxon>
        <taxon>Bacteroidota</taxon>
        <taxon>Flavobacteriia</taxon>
        <taxon>Flavobacteriales</taxon>
        <taxon>Flavobacteriaceae</taxon>
        <taxon>Mariniflexile</taxon>
    </lineage>
</organism>